<evidence type="ECO:0000313" key="3">
    <source>
        <dbReference type="EMBL" id="MFD2256057.1"/>
    </source>
</evidence>
<protein>
    <submittedName>
        <fullName evidence="3">Glycosyltransferase family 4 protein</fullName>
        <ecNumber evidence="3">2.4.-.-</ecNumber>
    </submittedName>
</protein>
<keyword evidence="4" id="KW-1185">Reference proteome</keyword>
<accession>A0ABW5D4Q5</accession>
<dbReference type="Gene3D" id="3.40.50.2000">
    <property type="entry name" value="Glycogen Phosphorylase B"/>
    <property type="match status" value="2"/>
</dbReference>
<dbReference type="Pfam" id="PF00534">
    <property type="entry name" value="Glycos_transf_1"/>
    <property type="match status" value="1"/>
</dbReference>
<dbReference type="PANTHER" id="PTHR45947">
    <property type="entry name" value="SULFOQUINOVOSYL TRANSFERASE SQD2"/>
    <property type="match status" value="1"/>
</dbReference>
<dbReference type="InterPro" id="IPR050194">
    <property type="entry name" value="Glycosyltransferase_grp1"/>
</dbReference>
<proteinExistence type="predicted"/>
<dbReference type="Proteomes" id="UP001597375">
    <property type="component" value="Unassembled WGS sequence"/>
</dbReference>
<dbReference type="EC" id="2.4.-.-" evidence="3"/>
<reference evidence="4" key="1">
    <citation type="journal article" date="2019" name="Int. J. Syst. Evol. Microbiol.">
        <title>The Global Catalogue of Microorganisms (GCM) 10K type strain sequencing project: providing services to taxonomists for standard genome sequencing and annotation.</title>
        <authorList>
            <consortium name="The Broad Institute Genomics Platform"/>
            <consortium name="The Broad Institute Genome Sequencing Center for Infectious Disease"/>
            <person name="Wu L."/>
            <person name="Ma J."/>
        </authorList>
    </citation>
    <scope>NUCLEOTIDE SEQUENCE [LARGE SCALE GENOMIC DNA]</scope>
    <source>
        <strain evidence="4">CGMCC 4.7106</strain>
    </source>
</reference>
<dbReference type="GO" id="GO:0016757">
    <property type="term" value="F:glycosyltransferase activity"/>
    <property type="evidence" value="ECO:0007669"/>
    <property type="project" value="UniProtKB-KW"/>
</dbReference>
<dbReference type="InterPro" id="IPR001296">
    <property type="entry name" value="Glyco_trans_1"/>
</dbReference>
<evidence type="ECO:0000259" key="1">
    <source>
        <dbReference type="Pfam" id="PF00534"/>
    </source>
</evidence>
<dbReference type="InterPro" id="IPR028098">
    <property type="entry name" value="Glyco_trans_4-like_N"/>
</dbReference>
<dbReference type="CDD" id="cd03801">
    <property type="entry name" value="GT4_PimA-like"/>
    <property type="match status" value="1"/>
</dbReference>
<keyword evidence="3" id="KW-0328">Glycosyltransferase</keyword>
<feature type="domain" description="Glycosyltransferase subfamily 4-like N-terminal" evidence="2">
    <location>
        <begin position="94"/>
        <end position="202"/>
    </location>
</feature>
<dbReference type="EMBL" id="JBHUIT010000003">
    <property type="protein sequence ID" value="MFD2256057.1"/>
    <property type="molecule type" value="Genomic_DNA"/>
</dbReference>
<dbReference type="Pfam" id="PF13439">
    <property type="entry name" value="Glyco_transf_4"/>
    <property type="match status" value="1"/>
</dbReference>
<dbReference type="RefSeq" id="WP_386818956.1">
    <property type="nucleotide sequence ID" value="NZ_JBHUIT010000003.1"/>
</dbReference>
<dbReference type="PANTHER" id="PTHR45947:SF3">
    <property type="entry name" value="SULFOQUINOVOSYL TRANSFERASE SQD2"/>
    <property type="match status" value="1"/>
</dbReference>
<dbReference type="SUPFAM" id="SSF53756">
    <property type="entry name" value="UDP-Glycosyltransferase/glycogen phosphorylase"/>
    <property type="match status" value="1"/>
</dbReference>
<gene>
    <name evidence="3" type="ORF">ACFSSA_05155</name>
</gene>
<keyword evidence="3" id="KW-0808">Transferase</keyword>
<organism evidence="3 4">
    <name type="scientific">Luteolibacter algae</name>
    <dbReference type="NCBI Taxonomy" id="454151"/>
    <lineage>
        <taxon>Bacteria</taxon>
        <taxon>Pseudomonadati</taxon>
        <taxon>Verrucomicrobiota</taxon>
        <taxon>Verrucomicrobiia</taxon>
        <taxon>Verrucomicrobiales</taxon>
        <taxon>Verrucomicrobiaceae</taxon>
        <taxon>Luteolibacter</taxon>
    </lineage>
</organism>
<sequence>MKSASIHNTRGPRVAVVTSTYSRSQDDHQVPWMREMARRTVSSLQSLKVYAATFRGLGDHKIDGIEVHRFRYATAALETLTHDSGAPNKARSLGYKLLVIPYLLSGVFSIFRWCIKDKTEVLHVHWPFPHGFWALLPKWFLGVRVVAMCHGAELALARNNRIICKILSFLLRQADEVCVNSSHTAAEVKRLCGVESRVVPYGATVPEIPENTHAEIREVPLLLFCGRLVQRKGIDVLLRALPQVLAKQDVEVVITGEGDRKAEWEALSAELGLTGKVRFAGFVSNAELSELYRTCTMYVHPAIFDDKGDTEGLGVVLIEALANRKPVVASGVGGIVDVIIHEETGLLVPEKDEAALAAAIQRIIENPALAARLGEEGARHAARAFDWERCAKLTLEVYRGEVPEFSELPASSELAA</sequence>
<comment type="caution">
    <text evidence="3">The sequence shown here is derived from an EMBL/GenBank/DDBJ whole genome shotgun (WGS) entry which is preliminary data.</text>
</comment>
<evidence type="ECO:0000259" key="2">
    <source>
        <dbReference type="Pfam" id="PF13439"/>
    </source>
</evidence>
<feature type="domain" description="Glycosyl transferase family 1" evidence="1">
    <location>
        <begin position="218"/>
        <end position="378"/>
    </location>
</feature>
<name>A0ABW5D4Q5_9BACT</name>
<evidence type="ECO:0000313" key="4">
    <source>
        <dbReference type="Proteomes" id="UP001597375"/>
    </source>
</evidence>